<reference evidence="1" key="1">
    <citation type="submission" date="2020-05" db="EMBL/GenBank/DDBJ databases">
        <title>WGS assembly of Panicum virgatum.</title>
        <authorList>
            <person name="Lovell J.T."/>
            <person name="Jenkins J."/>
            <person name="Shu S."/>
            <person name="Juenger T.E."/>
            <person name="Schmutz J."/>
        </authorList>
    </citation>
    <scope>NUCLEOTIDE SEQUENCE</scope>
    <source>
        <strain evidence="1">AP13</strain>
    </source>
</reference>
<organism evidence="1 2">
    <name type="scientific">Panicum virgatum</name>
    <name type="common">Blackwell switchgrass</name>
    <dbReference type="NCBI Taxonomy" id="38727"/>
    <lineage>
        <taxon>Eukaryota</taxon>
        <taxon>Viridiplantae</taxon>
        <taxon>Streptophyta</taxon>
        <taxon>Embryophyta</taxon>
        <taxon>Tracheophyta</taxon>
        <taxon>Spermatophyta</taxon>
        <taxon>Magnoliopsida</taxon>
        <taxon>Liliopsida</taxon>
        <taxon>Poales</taxon>
        <taxon>Poaceae</taxon>
        <taxon>PACMAD clade</taxon>
        <taxon>Panicoideae</taxon>
        <taxon>Panicodae</taxon>
        <taxon>Paniceae</taxon>
        <taxon>Panicinae</taxon>
        <taxon>Panicum</taxon>
        <taxon>Panicum sect. Hiantes</taxon>
    </lineage>
</organism>
<accession>A0A8T0NEY6</accession>
<proteinExistence type="predicted"/>
<dbReference type="EMBL" id="CM029053">
    <property type="protein sequence ID" value="KAG2547703.1"/>
    <property type="molecule type" value="Genomic_DNA"/>
</dbReference>
<dbReference type="Proteomes" id="UP000823388">
    <property type="component" value="Chromosome 9K"/>
</dbReference>
<name>A0A8T0NEY6_PANVG</name>
<protein>
    <submittedName>
        <fullName evidence="1">Uncharacterized protein</fullName>
    </submittedName>
</protein>
<evidence type="ECO:0000313" key="2">
    <source>
        <dbReference type="Proteomes" id="UP000823388"/>
    </source>
</evidence>
<keyword evidence="2" id="KW-1185">Reference proteome</keyword>
<evidence type="ECO:0000313" key="1">
    <source>
        <dbReference type="EMBL" id="KAG2547703.1"/>
    </source>
</evidence>
<gene>
    <name evidence="1" type="ORF">PVAP13_9KG117585</name>
</gene>
<sequence length="101" mass="11158">MEASENACLKSEIESAKVNGGASAGKAAWRGDRVWPAWGVPNVGIHASAILPRVIIRASVQSRWWTASTTWKWKMDPLNGEKFIKVAEVQGTEMKMDDFLV</sequence>
<comment type="caution">
    <text evidence="1">The sequence shown here is derived from an EMBL/GenBank/DDBJ whole genome shotgun (WGS) entry which is preliminary data.</text>
</comment>
<dbReference type="AlphaFoldDB" id="A0A8T0NEY6"/>